<dbReference type="Proteomes" id="UP000298488">
    <property type="component" value="Unassembled WGS sequence"/>
</dbReference>
<dbReference type="AlphaFoldDB" id="A0A4V3I9I6"/>
<dbReference type="OrthoDB" id="158741at2"/>
<evidence type="ECO:0000313" key="1">
    <source>
        <dbReference type="EMBL" id="TFB79568.1"/>
    </source>
</evidence>
<gene>
    <name evidence="1" type="ORF">E3N84_05600</name>
</gene>
<protein>
    <submittedName>
        <fullName evidence="1">Transcriptional regulator</fullName>
    </submittedName>
</protein>
<sequence>MDNGFALLLLGALLLGGLLSYIQHRNYAAATRRLTARYESRQDLVLVSGRGKGWTRGAVVLLVVDSITKRIVAAEAMVGVTIFARFHARDELLGPISSAPKRANEKKLAEAIEYALKQYRTVAARQSSRSAS</sequence>
<proteinExistence type="predicted"/>
<organism evidence="1 2">
    <name type="scientific">Terrimesophilobacter mesophilus</name>
    <dbReference type="NCBI Taxonomy" id="433647"/>
    <lineage>
        <taxon>Bacteria</taxon>
        <taxon>Bacillati</taxon>
        <taxon>Actinomycetota</taxon>
        <taxon>Actinomycetes</taxon>
        <taxon>Micrococcales</taxon>
        <taxon>Microbacteriaceae</taxon>
        <taxon>Terrimesophilobacter</taxon>
    </lineage>
</organism>
<dbReference type="InterPro" id="IPR009693">
    <property type="entry name" value="Glucitol_operon_activator"/>
</dbReference>
<keyword evidence="2" id="KW-1185">Reference proteome</keyword>
<accession>A0A4V3I9I6</accession>
<comment type="caution">
    <text evidence="1">The sequence shown here is derived from an EMBL/GenBank/DDBJ whole genome shotgun (WGS) entry which is preliminary data.</text>
</comment>
<dbReference type="RefSeq" id="WP_104095438.1">
    <property type="nucleotide sequence ID" value="NZ_JACHBP010000001.1"/>
</dbReference>
<evidence type="ECO:0000313" key="2">
    <source>
        <dbReference type="Proteomes" id="UP000298488"/>
    </source>
</evidence>
<reference evidence="1 2" key="1">
    <citation type="submission" date="2019-03" db="EMBL/GenBank/DDBJ databases">
        <title>Genomics of glacier-inhabiting Cryobacterium strains.</title>
        <authorList>
            <person name="Liu Q."/>
            <person name="Xin Y.-H."/>
        </authorList>
    </citation>
    <scope>NUCLEOTIDE SEQUENCE [LARGE SCALE GENOMIC DNA]</scope>
    <source>
        <strain evidence="1 2">CGMCC 1.10440</strain>
    </source>
</reference>
<dbReference type="Pfam" id="PF06923">
    <property type="entry name" value="GutM"/>
    <property type="match status" value="1"/>
</dbReference>
<name>A0A4V3I9I6_9MICO</name>
<dbReference type="EMBL" id="SOFI01000003">
    <property type="protein sequence ID" value="TFB79568.1"/>
    <property type="molecule type" value="Genomic_DNA"/>
</dbReference>